<dbReference type="AlphaFoldDB" id="A0AAN6H5P2"/>
<accession>A0AAN6H5P2</accession>
<organism evidence="1 2">
    <name type="scientific">Friedmanniomyces endolithicus</name>
    <dbReference type="NCBI Taxonomy" id="329885"/>
    <lineage>
        <taxon>Eukaryota</taxon>
        <taxon>Fungi</taxon>
        <taxon>Dikarya</taxon>
        <taxon>Ascomycota</taxon>
        <taxon>Pezizomycotina</taxon>
        <taxon>Dothideomycetes</taxon>
        <taxon>Dothideomycetidae</taxon>
        <taxon>Mycosphaerellales</taxon>
        <taxon>Teratosphaeriaceae</taxon>
        <taxon>Friedmanniomyces</taxon>
    </lineage>
</organism>
<name>A0AAN6H5P2_9PEZI</name>
<proteinExistence type="predicted"/>
<comment type="caution">
    <text evidence="1">The sequence shown here is derived from an EMBL/GenBank/DDBJ whole genome shotgun (WGS) entry which is preliminary data.</text>
</comment>
<keyword evidence="2" id="KW-1185">Reference proteome</keyword>
<dbReference type="EMBL" id="JAUJLE010000414">
    <property type="protein sequence ID" value="KAK0957127.1"/>
    <property type="molecule type" value="Genomic_DNA"/>
</dbReference>
<sequence length="324" mass="36201">MTSSTTLFQVAIFMAGTHSNTCGLPRSAFAHMGPGLIALRGASLDAIQARITGPDAEGIAPVAVALLAGWERRYGDLESYEVHMKAWKTLAIAGNSLEEQNMATLTDLTLEMYRMGLDEQSTTAPSGYVMPLATHDPKSKRGISRLRRIALENMAWSPTHTQGYEPRPDLEDQYDSLELNALYHIRAVQISICGVLLQEAMDMHGVTWSFDLQGGLHVHTQSCQHLRTEMLIGTKYQDIALWSRFVLCSLARAPAQDVFLTRVLKRLDVKSFVQLRTILERFIYSPTVLSNPCRALWDTLGIAPEWERYTDLFQPYPTPTSEVA</sequence>
<gene>
    <name evidence="1" type="ORF">LTR91_022025</name>
</gene>
<dbReference type="Proteomes" id="UP001175353">
    <property type="component" value="Unassembled WGS sequence"/>
</dbReference>
<protein>
    <recommendedName>
        <fullName evidence="3">Transcription factor domain-containing protein</fullName>
    </recommendedName>
</protein>
<reference evidence="1" key="1">
    <citation type="submission" date="2023-06" db="EMBL/GenBank/DDBJ databases">
        <title>Black Yeasts Isolated from many extreme environments.</title>
        <authorList>
            <person name="Coleine C."/>
            <person name="Stajich J.E."/>
            <person name="Selbmann L."/>
        </authorList>
    </citation>
    <scope>NUCLEOTIDE SEQUENCE</scope>
    <source>
        <strain evidence="1">CCFEE 5200</strain>
    </source>
</reference>
<evidence type="ECO:0000313" key="2">
    <source>
        <dbReference type="Proteomes" id="UP001175353"/>
    </source>
</evidence>
<evidence type="ECO:0008006" key="3">
    <source>
        <dbReference type="Google" id="ProtNLM"/>
    </source>
</evidence>
<evidence type="ECO:0000313" key="1">
    <source>
        <dbReference type="EMBL" id="KAK0957127.1"/>
    </source>
</evidence>